<dbReference type="InterPro" id="IPR006153">
    <property type="entry name" value="Cation/H_exchanger_TM"/>
</dbReference>
<feature type="transmembrane region" description="Helical" evidence="10">
    <location>
        <begin position="238"/>
        <end position="255"/>
    </location>
</feature>
<feature type="transmembrane region" description="Helical" evidence="10">
    <location>
        <begin position="31"/>
        <end position="48"/>
    </location>
</feature>
<evidence type="ECO:0000256" key="5">
    <source>
        <dbReference type="ARBA" id="ARBA00022989"/>
    </source>
</evidence>
<feature type="transmembrane region" description="Helical" evidence="10">
    <location>
        <begin position="6"/>
        <end position="24"/>
    </location>
</feature>
<dbReference type="PANTHER" id="PTHR10110">
    <property type="entry name" value="SODIUM/HYDROGEN EXCHANGER"/>
    <property type="match status" value="1"/>
</dbReference>
<feature type="domain" description="Cation/H+ exchanger transmembrane" evidence="11">
    <location>
        <begin position="12"/>
        <end position="411"/>
    </location>
</feature>
<gene>
    <name evidence="12" type="ORF">FD50_GL000904</name>
</gene>
<comment type="caution">
    <text evidence="12">The sequence shown here is derived from an EMBL/GenBank/DDBJ whole genome shotgun (WGS) entry which is preliminary data.</text>
</comment>
<name>A0A0R1UZ71_9LACO</name>
<evidence type="ECO:0000256" key="10">
    <source>
        <dbReference type="SAM" id="Phobius"/>
    </source>
</evidence>
<evidence type="ECO:0000256" key="8">
    <source>
        <dbReference type="ARBA" id="ARBA00023136"/>
    </source>
</evidence>
<evidence type="ECO:0000256" key="4">
    <source>
        <dbReference type="ARBA" id="ARBA00022692"/>
    </source>
</evidence>
<comment type="subcellular location">
    <subcellularLocation>
        <location evidence="1">Cell membrane</location>
        <topology evidence="1">Multi-pass membrane protein</topology>
    </subcellularLocation>
</comment>
<keyword evidence="5 10" id="KW-1133">Transmembrane helix</keyword>
<keyword evidence="4 10" id="KW-0812">Transmembrane</keyword>
<feature type="transmembrane region" description="Helical" evidence="10">
    <location>
        <begin position="276"/>
        <end position="297"/>
    </location>
</feature>
<feature type="transmembrane region" description="Helical" evidence="10">
    <location>
        <begin position="185"/>
        <end position="208"/>
    </location>
</feature>
<feature type="transmembrane region" description="Helical" evidence="10">
    <location>
        <begin position="351"/>
        <end position="372"/>
    </location>
</feature>
<keyword evidence="3" id="KW-1003">Cell membrane</keyword>
<keyword evidence="6" id="KW-0915">Sodium</keyword>
<dbReference type="STRING" id="1423801.FD50_GL000904"/>
<evidence type="ECO:0000256" key="3">
    <source>
        <dbReference type="ARBA" id="ARBA00022475"/>
    </source>
</evidence>
<evidence type="ECO:0000313" key="12">
    <source>
        <dbReference type="EMBL" id="KRL98084.1"/>
    </source>
</evidence>
<dbReference type="GO" id="GO:0015385">
    <property type="term" value="F:sodium:proton antiporter activity"/>
    <property type="evidence" value="ECO:0007669"/>
    <property type="project" value="InterPro"/>
</dbReference>
<dbReference type="PANTHER" id="PTHR10110:SF86">
    <property type="entry name" value="SODIUM_HYDROGEN EXCHANGER 7"/>
    <property type="match status" value="1"/>
</dbReference>
<evidence type="ECO:0000256" key="9">
    <source>
        <dbReference type="ARBA" id="ARBA00023201"/>
    </source>
</evidence>
<dbReference type="EMBL" id="AZFQ01000043">
    <property type="protein sequence ID" value="KRL98084.1"/>
    <property type="molecule type" value="Genomic_DNA"/>
</dbReference>
<proteinExistence type="predicted"/>
<dbReference type="RefSeq" id="WP_056960907.1">
    <property type="nucleotide sequence ID" value="NZ_AZFQ01000043.1"/>
</dbReference>
<evidence type="ECO:0000256" key="7">
    <source>
        <dbReference type="ARBA" id="ARBA00023065"/>
    </source>
</evidence>
<evidence type="ECO:0000259" key="11">
    <source>
        <dbReference type="Pfam" id="PF00999"/>
    </source>
</evidence>
<sequence>MTIIETVIGLVLLVLLSNLINHYFKFIPVSLIQIFLGTCCALLFKLKIDLDSSWFLLLFIAPLLYNDGRKFPKEELWKLKGAIFNNAIILVFITMLLGGYLIHLVIPNMPLAVGVSLAAILAPTDPVAVHSISKQVKLPPKILHLVSGESLINDASGLIGFKYALAVAITGYFSLTTAVGDLLYFGMFGLVLGFVLISLVIFMIEWLITKGFNDVVFNTVLQLCVPFIIYIVTEETFHASGVIAVVVAGVIFASKRYSFIRIQPEINLVSERTWDLLIYLLNGIMFTILGVELPVAMRGTIESENVDTLSAILFVFVMWGILLLIRVVWTYCYQLFTRDYQRISAKKRLKIAFLSGISGVRGAITMAAVLTIPTETATGDPFPERSLVLFVAAGVIILSMVVAVVVLPFIVHDPTELKTRGVLEPFNEDDDEAGDAPEMAQISNTRAKLYILKSAVRSLEEQRRQANQLAVYHLILEYQFMIKRLEAVEQGQSASDAATADQIKLQRVALKGQLAELERLHNTNQIREKVYFKFNRSLQNQLRNAKHKAKLRQEWPFPTVSESVRRFWRIFSLWVGIKRDENYGTEFRYAERMLAKAAISSLSAYLKNPEVNEKELNREVLYHLIITYRSVIEKQKSLDSLGKQEYQEQVRKLRFKSIAAQRLALQYLVEQGYVTHQSAINLQQYINHEESLNLRASVVAD</sequence>
<dbReference type="Pfam" id="PF00999">
    <property type="entry name" value="Na_H_Exchanger"/>
    <property type="match status" value="1"/>
</dbReference>
<dbReference type="OrthoDB" id="9809206at2"/>
<dbReference type="GO" id="GO:0005886">
    <property type="term" value="C:plasma membrane"/>
    <property type="evidence" value="ECO:0007669"/>
    <property type="project" value="UniProtKB-SubCell"/>
</dbReference>
<organism evidence="12 13">
    <name type="scientific">Liquorilactobacillus satsumensis DSM 16230 = JCM 12392</name>
    <dbReference type="NCBI Taxonomy" id="1423801"/>
    <lineage>
        <taxon>Bacteria</taxon>
        <taxon>Bacillati</taxon>
        <taxon>Bacillota</taxon>
        <taxon>Bacilli</taxon>
        <taxon>Lactobacillales</taxon>
        <taxon>Lactobacillaceae</taxon>
        <taxon>Liquorilactobacillus</taxon>
    </lineage>
</organism>
<dbReference type="GO" id="GO:0051453">
    <property type="term" value="P:regulation of intracellular pH"/>
    <property type="evidence" value="ECO:0007669"/>
    <property type="project" value="TreeGrafter"/>
</dbReference>
<keyword evidence="2" id="KW-0813">Transport</keyword>
<reference evidence="12 13" key="1">
    <citation type="journal article" date="2015" name="Genome Announc.">
        <title>Expanding the biotechnology potential of lactobacilli through comparative genomics of 213 strains and associated genera.</title>
        <authorList>
            <person name="Sun Z."/>
            <person name="Harris H.M."/>
            <person name="McCann A."/>
            <person name="Guo C."/>
            <person name="Argimon S."/>
            <person name="Zhang W."/>
            <person name="Yang X."/>
            <person name="Jeffery I.B."/>
            <person name="Cooney J.C."/>
            <person name="Kagawa T.F."/>
            <person name="Liu W."/>
            <person name="Song Y."/>
            <person name="Salvetti E."/>
            <person name="Wrobel A."/>
            <person name="Rasinkangas P."/>
            <person name="Parkhill J."/>
            <person name="Rea M.C."/>
            <person name="O'Sullivan O."/>
            <person name="Ritari J."/>
            <person name="Douillard F.P."/>
            <person name="Paul Ross R."/>
            <person name="Yang R."/>
            <person name="Briner A.E."/>
            <person name="Felis G.E."/>
            <person name="de Vos W.M."/>
            <person name="Barrangou R."/>
            <person name="Klaenhammer T.R."/>
            <person name="Caufield P.W."/>
            <person name="Cui Y."/>
            <person name="Zhang H."/>
            <person name="O'Toole P.W."/>
        </authorList>
    </citation>
    <scope>NUCLEOTIDE SEQUENCE [LARGE SCALE GENOMIC DNA]</scope>
    <source>
        <strain evidence="12 13">DSM 16230</strain>
    </source>
</reference>
<keyword evidence="9" id="KW-0739">Sodium transport</keyword>
<dbReference type="GeneID" id="98308269"/>
<keyword evidence="8 10" id="KW-0472">Membrane</keyword>
<evidence type="ECO:0000313" key="13">
    <source>
        <dbReference type="Proteomes" id="UP000051166"/>
    </source>
</evidence>
<dbReference type="AlphaFoldDB" id="A0A0R1UZ71"/>
<dbReference type="GO" id="GO:0098719">
    <property type="term" value="P:sodium ion import across plasma membrane"/>
    <property type="evidence" value="ECO:0007669"/>
    <property type="project" value="TreeGrafter"/>
</dbReference>
<keyword evidence="13" id="KW-1185">Reference proteome</keyword>
<feature type="transmembrane region" description="Helical" evidence="10">
    <location>
        <begin position="215"/>
        <end position="232"/>
    </location>
</feature>
<evidence type="ECO:0000256" key="1">
    <source>
        <dbReference type="ARBA" id="ARBA00004651"/>
    </source>
</evidence>
<dbReference type="PATRIC" id="fig|1423801.4.peg.919"/>
<evidence type="ECO:0000256" key="2">
    <source>
        <dbReference type="ARBA" id="ARBA00022448"/>
    </source>
</evidence>
<dbReference type="InterPro" id="IPR018422">
    <property type="entry name" value="Cation/H_exchanger_CPA1"/>
</dbReference>
<dbReference type="Gene3D" id="6.10.140.1330">
    <property type="match status" value="1"/>
</dbReference>
<evidence type="ECO:0000256" key="6">
    <source>
        <dbReference type="ARBA" id="ARBA00023053"/>
    </source>
</evidence>
<feature type="transmembrane region" description="Helical" evidence="10">
    <location>
        <begin position="309"/>
        <end position="331"/>
    </location>
</feature>
<accession>A0A0R1UZ71</accession>
<keyword evidence="7" id="KW-0406">Ion transport</keyword>
<dbReference type="Proteomes" id="UP000051166">
    <property type="component" value="Unassembled WGS sequence"/>
</dbReference>
<feature type="transmembrane region" description="Helical" evidence="10">
    <location>
        <begin position="83"/>
        <end position="105"/>
    </location>
</feature>
<feature type="transmembrane region" description="Helical" evidence="10">
    <location>
        <begin position="387"/>
        <end position="411"/>
    </location>
</feature>
<dbReference type="GO" id="GO:0015386">
    <property type="term" value="F:potassium:proton antiporter activity"/>
    <property type="evidence" value="ECO:0007669"/>
    <property type="project" value="TreeGrafter"/>
</dbReference>
<protein>
    <submittedName>
        <fullName evidence="12">NhaP-type Na+ H+ and K+ H+ antiporter</fullName>
    </submittedName>
</protein>